<evidence type="ECO:0000313" key="3">
    <source>
        <dbReference type="EMBL" id="KAG9326192.1"/>
    </source>
</evidence>
<name>A0A9P8A8B4_MORAP</name>
<keyword evidence="1" id="KW-0812">Transmembrane</keyword>
<organism evidence="3 4">
    <name type="scientific">Mortierella alpina</name>
    <name type="common">Oleaginous fungus</name>
    <name type="synonym">Mortierella renispora</name>
    <dbReference type="NCBI Taxonomy" id="64518"/>
    <lineage>
        <taxon>Eukaryota</taxon>
        <taxon>Fungi</taxon>
        <taxon>Fungi incertae sedis</taxon>
        <taxon>Mucoromycota</taxon>
        <taxon>Mortierellomycotina</taxon>
        <taxon>Mortierellomycetes</taxon>
        <taxon>Mortierellales</taxon>
        <taxon>Mortierellaceae</taxon>
        <taxon>Mortierella</taxon>
    </lineage>
</organism>
<gene>
    <name evidence="3" type="ORF">KVV02_001076</name>
</gene>
<evidence type="ECO:0000256" key="1">
    <source>
        <dbReference type="SAM" id="Phobius"/>
    </source>
</evidence>
<dbReference type="Pfam" id="PF05439">
    <property type="entry name" value="JTB"/>
    <property type="match status" value="1"/>
</dbReference>
<dbReference type="GO" id="GO:0016020">
    <property type="term" value="C:membrane"/>
    <property type="evidence" value="ECO:0007669"/>
    <property type="project" value="InterPro"/>
</dbReference>
<dbReference type="Proteomes" id="UP000717515">
    <property type="component" value="Unassembled WGS sequence"/>
</dbReference>
<dbReference type="InterPro" id="IPR008657">
    <property type="entry name" value="JTB"/>
</dbReference>
<feature type="signal peptide" evidence="2">
    <location>
        <begin position="1"/>
        <end position="33"/>
    </location>
</feature>
<evidence type="ECO:0000313" key="4">
    <source>
        <dbReference type="Proteomes" id="UP000717515"/>
    </source>
</evidence>
<dbReference type="AlphaFoldDB" id="A0A9P8A8B4"/>
<feature type="transmembrane region" description="Helical" evidence="1">
    <location>
        <begin position="128"/>
        <end position="148"/>
    </location>
</feature>
<feature type="chain" id="PRO_5040470537" evidence="2">
    <location>
        <begin position="34"/>
        <end position="168"/>
    </location>
</feature>
<sequence length="168" mass="19027">MRPPLRHAGPMQHALLKLIALLFCLSLTLSSSAEPHDSHSEHVALGLSKRQLGQPVTLPPFSCESVGECLACSALQIQAEDTCKETHNRQRIECKFDDPKDDENEELKIRLPTYRSCPRVKAVEARKFAHFFSTNIFLALFSGILMVWRKRKLAAAQYRRMARRIGNA</sequence>
<evidence type="ECO:0000256" key="2">
    <source>
        <dbReference type="SAM" id="SignalP"/>
    </source>
</evidence>
<proteinExistence type="predicted"/>
<protein>
    <submittedName>
        <fullName evidence="3">Uncharacterized protein</fullName>
    </submittedName>
</protein>
<dbReference type="EMBL" id="JAIFTL010000024">
    <property type="protein sequence ID" value="KAG9326192.1"/>
    <property type="molecule type" value="Genomic_DNA"/>
</dbReference>
<keyword evidence="2" id="KW-0732">Signal</keyword>
<keyword evidence="1" id="KW-1133">Transmembrane helix</keyword>
<comment type="caution">
    <text evidence="3">The sequence shown here is derived from an EMBL/GenBank/DDBJ whole genome shotgun (WGS) entry which is preliminary data.</text>
</comment>
<keyword evidence="1" id="KW-0472">Membrane</keyword>
<accession>A0A9P8A8B4</accession>
<reference evidence="3" key="1">
    <citation type="submission" date="2021-07" db="EMBL/GenBank/DDBJ databases">
        <title>Draft genome of Mortierella alpina, strain LL118, isolated from an aspen leaf litter sample.</title>
        <authorList>
            <person name="Yang S."/>
            <person name="Vinatzer B.A."/>
        </authorList>
    </citation>
    <scope>NUCLEOTIDE SEQUENCE</scope>
    <source>
        <strain evidence="3">LL118</strain>
    </source>
</reference>